<gene>
    <name evidence="5" type="ORF">RM590_03960</name>
</gene>
<dbReference type="SUPFAM" id="SSF159774">
    <property type="entry name" value="YerB-like"/>
    <property type="match status" value="1"/>
</dbReference>
<evidence type="ECO:0000259" key="4">
    <source>
        <dbReference type="Pfam" id="PF17479"/>
    </source>
</evidence>
<feature type="chain" id="PRO_5047533436" evidence="2">
    <location>
        <begin position="24"/>
        <end position="314"/>
    </location>
</feature>
<accession>A0ABU2MMC3</accession>
<dbReference type="Pfam" id="PF11258">
    <property type="entry name" value="DUF3048"/>
    <property type="match status" value="1"/>
</dbReference>
<keyword evidence="6" id="KW-1185">Reference proteome</keyword>
<dbReference type="Gene3D" id="3.50.90.10">
    <property type="entry name" value="YerB-like"/>
    <property type="match status" value="1"/>
</dbReference>
<dbReference type="InterPro" id="IPR023158">
    <property type="entry name" value="YerB-like_sf"/>
</dbReference>
<name>A0ABU2MMC3_9ACTN</name>
<evidence type="ECO:0000259" key="3">
    <source>
        <dbReference type="Pfam" id="PF11258"/>
    </source>
</evidence>
<organism evidence="5 6">
    <name type="scientific">Streptomyces litchfieldiae</name>
    <dbReference type="NCBI Taxonomy" id="3075543"/>
    <lineage>
        <taxon>Bacteria</taxon>
        <taxon>Bacillati</taxon>
        <taxon>Actinomycetota</taxon>
        <taxon>Actinomycetes</taxon>
        <taxon>Kitasatosporales</taxon>
        <taxon>Streptomycetaceae</taxon>
        <taxon>Streptomyces</taxon>
    </lineage>
</organism>
<evidence type="ECO:0000313" key="5">
    <source>
        <dbReference type="EMBL" id="MDT0341799.1"/>
    </source>
</evidence>
<protein>
    <submittedName>
        <fullName evidence="5">DUF3048 domain-containing protein</fullName>
    </submittedName>
</protein>
<feature type="compositionally biased region" description="Acidic residues" evidence="1">
    <location>
        <begin position="24"/>
        <end position="35"/>
    </location>
</feature>
<feature type="signal peptide" evidence="2">
    <location>
        <begin position="1"/>
        <end position="23"/>
    </location>
</feature>
<sequence>MGRKTHALAVAVALGALMAGCQANEDDRDDNDAEDERVSPFTGRQVTEDGPVLAVKIDNAPQARPHTGLDAADIVYVEPVEAGLSRLVAVYSTQLPELVGPVRSARESDLELLRQFDEPALAYSGVQSRLQPLIDDAELFPEPPEAAPDAYRRDESRAAPHNLYVRPETLLDAAPEASRADDIGFTFGPAPESGGEPTADYNVTYPSAAFSFSWSPDQERWAVAMDGAPTDLGAPTVVVQKVTVRQSEYHDSRGNFTPYTETVGSGEAVVLRDGQAFPAEWERDHEREGTEFTTPDGEPMNFAPGPVWVVFEPA</sequence>
<comment type="caution">
    <text evidence="5">The sequence shown here is derived from an EMBL/GenBank/DDBJ whole genome shotgun (WGS) entry which is preliminary data.</text>
</comment>
<evidence type="ECO:0000256" key="2">
    <source>
        <dbReference type="SAM" id="SignalP"/>
    </source>
</evidence>
<reference evidence="6" key="1">
    <citation type="submission" date="2023-07" db="EMBL/GenBank/DDBJ databases">
        <title>30 novel species of actinomycetes from the DSMZ collection.</title>
        <authorList>
            <person name="Nouioui I."/>
        </authorList>
    </citation>
    <scope>NUCLEOTIDE SEQUENCE [LARGE SCALE GENOMIC DNA]</scope>
    <source>
        <strain evidence="6">DSM 44938</strain>
    </source>
</reference>
<feature type="domain" description="DUF3048" evidence="3">
    <location>
        <begin position="42"/>
        <end position="176"/>
    </location>
</feature>
<dbReference type="Pfam" id="PF17479">
    <property type="entry name" value="DUF3048_C"/>
    <property type="match status" value="1"/>
</dbReference>
<evidence type="ECO:0000256" key="1">
    <source>
        <dbReference type="SAM" id="MobiDB-lite"/>
    </source>
</evidence>
<keyword evidence="2" id="KW-0732">Signal</keyword>
<dbReference type="InterPro" id="IPR035328">
    <property type="entry name" value="DUF3048_C"/>
</dbReference>
<dbReference type="Proteomes" id="UP001183246">
    <property type="component" value="Unassembled WGS sequence"/>
</dbReference>
<dbReference type="EMBL" id="JAVREL010000002">
    <property type="protein sequence ID" value="MDT0341799.1"/>
    <property type="molecule type" value="Genomic_DNA"/>
</dbReference>
<feature type="region of interest" description="Disordered" evidence="1">
    <location>
        <begin position="23"/>
        <end position="44"/>
    </location>
</feature>
<dbReference type="InterPro" id="IPR021416">
    <property type="entry name" value="DUF3048_N"/>
</dbReference>
<proteinExistence type="predicted"/>
<dbReference type="PROSITE" id="PS51257">
    <property type="entry name" value="PROKAR_LIPOPROTEIN"/>
    <property type="match status" value="1"/>
</dbReference>
<evidence type="ECO:0000313" key="6">
    <source>
        <dbReference type="Proteomes" id="UP001183246"/>
    </source>
</evidence>
<feature type="domain" description="DUF3048" evidence="4">
    <location>
        <begin position="203"/>
        <end position="309"/>
    </location>
</feature>